<evidence type="ECO:0000313" key="3">
    <source>
        <dbReference type="Proteomes" id="UP000594638"/>
    </source>
</evidence>
<dbReference type="GO" id="GO:0009521">
    <property type="term" value="C:photosystem"/>
    <property type="evidence" value="ECO:0007669"/>
    <property type="project" value="InterPro"/>
</dbReference>
<organism evidence="2 3">
    <name type="scientific">Olea europaea subsp. europaea</name>
    <dbReference type="NCBI Taxonomy" id="158383"/>
    <lineage>
        <taxon>Eukaryota</taxon>
        <taxon>Viridiplantae</taxon>
        <taxon>Streptophyta</taxon>
        <taxon>Embryophyta</taxon>
        <taxon>Tracheophyta</taxon>
        <taxon>Spermatophyta</taxon>
        <taxon>Magnoliopsida</taxon>
        <taxon>eudicotyledons</taxon>
        <taxon>Gunneridae</taxon>
        <taxon>Pentapetalae</taxon>
        <taxon>asterids</taxon>
        <taxon>lamiids</taxon>
        <taxon>Lamiales</taxon>
        <taxon>Oleaceae</taxon>
        <taxon>Oleeae</taxon>
        <taxon>Olea</taxon>
    </lineage>
</organism>
<proteinExistence type="predicted"/>
<reference evidence="2 3" key="1">
    <citation type="submission" date="2019-12" db="EMBL/GenBank/DDBJ databases">
        <authorList>
            <person name="Alioto T."/>
            <person name="Alioto T."/>
            <person name="Gomez Garrido J."/>
        </authorList>
    </citation>
    <scope>NUCLEOTIDE SEQUENCE [LARGE SCALE GENOMIC DNA]</scope>
</reference>
<dbReference type="Proteomes" id="UP000594638">
    <property type="component" value="Unassembled WGS sequence"/>
</dbReference>
<dbReference type="GO" id="GO:0009767">
    <property type="term" value="P:photosynthetic electron transport chain"/>
    <property type="evidence" value="ECO:0007669"/>
    <property type="project" value="InterPro"/>
</dbReference>
<dbReference type="Pfam" id="PF00421">
    <property type="entry name" value="PSII"/>
    <property type="match status" value="1"/>
</dbReference>
<dbReference type="OrthoDB" id="375at2759"/>
<evidence type="ECO:0000313" key="2">
    <source>
        <dbReference type="EMBL" id="CAA2991150.1"/>
    </source>
</evidence>
<name>A0A8S0SG41_OLEEU</name>
<keyword evidence="3" id="KW-1185">Reference proteome</keyword>
<feature type="signal peptide" evidence="1">
    <location>
        <begin position="1"/>
        <end position="18"/>
    </location>
</feature>
<feature type="non-terminal residue" evidence="2">
    <location>
        <position position="1"/>
    </location>
</feature>
<dbReference type="EMBL" id="CACTIH010004805">
    <property type="protein sequence ID" value="CAA2991150.1"/>
    <property type="molecule type" value="Genomic_DNA"/>
</dbReference>
<protein>
    <submittedName>
        <fullName evidence="2">Partial (Chloroplast)</fullName>
    </submittedName>
</protein>
<evidence type="ECO:0000256" key="1">
    <source>
        <dbReference type="SAM" id="SignalP"/>
    </source>
</evidence>
<comment type="caution">
    <text evidence="2">The sequence shown here is derived from an EMBL/GenBank/DDBJ whole genome shotgun (WGS) entry which is preliminary data.</text>
</comment>
<dbReference type="AlphaFoldDB" id="A0A8S0SG41"/>
<dbReference type="Gramene" id="OE9A040835T1">
    <property type="protein sequence ID" value="OE9A040835C1"/>
    <property type="gene ID" value="OE9A040835"/>
</dbReference>
<feature type="chain" id="PRO_5035795496" evidence="1">
    <location>
        <begin position="19"/>
        <end position="60"/>
    </location>
</feature>
<sequence>QRVGLLLGMLRLLCSSSSDTFWHGAKTLFRDVFASIDLDLDAQIEFRAFQKLGDPMRRRQ</sequence>
<gene>
    <name evidence="2" type="ORF">OLEA9_A040835</name>
</gene>
<dbReference type="GO" id="GO:0016168">
    <property type="term" value="F:chlorophyll binding"/>
    <property type="evidence" value="ECO:0007669"/>
    <property type="project" value="InterPro"/>
</dbReference>
<dbReference type="InterPro" id="IPR000932">
    <property type="entry name" value="PS_antenna-like"/>
</dbReference>
<accession>A0A8S0SG41</accession>
<keyword evidence="1" id="KW-0732">Signal</keyword>
<feature type="non-terminal residue" evidence="2">
    <location>
        <position position="60"/>
    </location>
</feature>